<dbReference type="Proteomes" id="UP001142153">
    <property type="component" value="Unassembled WGS sequence"/>
</dbReference>
<sequence>MDPVHDYPANQPGQNRPTPWLWIALTIAVVIIVVLAAIVISQNRDNTLGSAKTAAPSSARESATPSSTQSPSARTAKAMTCEGYTAQVDPGSQPGWQPTVGKRGLAYAVPPEWAVGGCGVQIGWQAACPAGQQGVCAARAMGSVATLRDPACLDGNLAMAGVAGSQNPDIRVALDNEIKTVPTIYAGISGSKPKVDFGPVREFTIGTHPAVQMVAKVTDIRTPGCTGPEALHSMVVTTVPNVEGSVVFLISLRQGAPGAPNRELIDDMVRTLRSPA</sequence>
<keyword evidence="2" id="KW-1133">Transmembrane helix</keyword>
<organism evidence="4 5">
    <name type="scientific">Mycobacterium hippophais</name>
    <dbReference type="NCBI Taxonomy" id="3016340"/>
    <lineage>
        <taxon>Bacteria</taxon>
        <taxon>Bacillati</taxon>
        <taxon>Actinomycetota</taxon>
        <taxon>Actinomycetes</taxon>
        <taxon>Mycobacteriales</taxon>
        <taxon>Mycobacteriaceae</taxon>
        <taxon>Mycobacterium</taxon>
    </lineage>
</organism>
<dbReference type="RefSeq" id="WP_269893909.1">
    <property type="nucleotide sequence ID" value="NZ_JAPZPY010000003.1"/>
</dbReference>
<name>A0ABT4PRK0_9MYCO</name>
<protein>
    <recommendedName>
        <fullName evidence="3">DUF8017 domain-containing protein</fullName>
    </recommendedName>
</protein>
<accession>A0ABT4PRK0</accession>
<reference evidence="4" key="1">
    <citation type="submission" date="2022-12" db="EMBL/GenBank/DDBJ databases">
        <authorList>
            <person name="Deng Y."/>
            <person name="Zhang Y.-Q."/>
        </authorList>
    </citation>
    <scope>NUCLEOTIDE SEQUENCE</scope>
    <source>
        <strain evidence="4">CPCC 205372</strain>
    </source>
</reference>
<evidence type="ECO:0000256" key="1">
    <source>
        <dbReference type="SAM" id="MobiDB-lite"/>
    </source>
</evidence>
<evidence type="ECO:0000313" key="5">
    <source>
        <dbReference type="Proteomes" id="UP001142153"/>
    </source>
</evidence>
<keyword evidence="2" id="KW-0472">Membrane</keyword>
<proteinExistence type="predicted"/>
<keyword evidence="2" id="KW-0812">Transmembrane</keyword>
<evidence type="ECO:0000256" key="2">
    <source>
        <dbReference type="SAM" id="Phobius"/>
    </source>
</evidence>
<feature type="transmembrane region" description="Helical" evidence="2">
    <location>
        <begin position="20"/>
        <end position="40"/>
    </location>
</feature>
<gene>
    <name evidence="4" type="ORF">O6P37_10025</name>
</gene>
<dbReference type="EMBL" id="JAPZPY010000003">
    <property type="protein sequence ID" value="MCZ8379199.1"/>
    <property type="molecule type" value="Genomic_DNA"/>
</dbReference>
<comment type="caution">
    <text evidence="4">The sequence shown here is derived from an EMBL/GenBank/DDBJ whole genome shotgun (WGS) entry which is preliminary data.</text>
</comment>
<feature type="region of interest" description="Disordered" evidence="1">
    <location>
        <begin position="48"/>
        <end position="76"/>
    </location>
</feature>
<feature type="domain" description="DUF8017" evidence="3">
    <location>
        <begin position="92"/>
        <end position="274"/>
    </location>
</feature>
<keyword evidence="5" id="KW-1185">Reference proteome</keyword>
<dbReference type="Pfam" id="PF26056">
    <property type="entry name" value="DUF8017"/>
    <property type="match status" value="1"/>
</dbReference>
<evidence type="ECO:0000259" key="3">
    <source>
        <dbReference type="Pfam" id="PF26056"/>
    </source>
</evidence>
<evidence type="ECO:0000313" key="4">
    <source>
        <dbReference type="EMBL" id="MCZ8379199.1"/>
    </source>
</evidence>
<dbReference type="InterPro" id="IPR058330">
    <property type="entry name" value="DUF8017"/>
</dbReference>
<feature type="compositionally biased region" description="Low complexity" evidence="1">
    <location>
        <begin position="62"/>
        <end position="76"/>
    </location>
</feature>
<feature type="compositionally biased region" description="Polar residues" evidence="1">
    <location>
        <begin position="48"/>
        <end position="61"/>
    </location>
</feature>